<dbReference type="EMBL" id="JAGSIE010000038">
    <property type="protein sequence ID" value="MBR7554752.1"/>
    <property type="molecule type" value="Genomic_DNA"/>
</dbReference>
<reference evidence="8 9" key="1">
    <citation type="submission" date="2021-04" db="EMBL/GenBank/DDBJ databases">
        <title>Allobacillus sp. nov. SKP8-2 isolated from shrimp paste.</title>
        <authorList>
            <person name="Tanasupawat S."/>
            <person name="Yiamsombat S."/>
            <person name="Kanchanasin P."/>
            <person name="Kuncharoen N."/>
        </authorList>
    </citation>
    <scope>NUCLEOTIDE SEQUENCE [LARGE SCALE GENOMIC DNA]</scope>
    <source>
        <strain evidence="8 9">SKP8-2</strain>
    </source>
</reference>
<dbReference type="InterPro" id="IPR050683">
    <property type="entry name" value="Bact_Polysacc_Export_ATP-bd"/>
</dbReference>
<dbReference type="SUPFAM" id="SSF52540">
    <property type="entry name" value="P-loop containing nucleoside triphosphate hydrolases"/>
    <property type="match status" value="2"/>
</dbReference>
<dbReference type="PANTHER" id="PTHR46743">
    <property type="entry name" value="TEICHOIC ACIDS EXPORT ATP-BINDING PROTEIN TAGH"/>
    <property type="match status" value="1"/>
</dbReference>
<proteinExistence type="inferred from homology"/>
<dbReference type="Gene3D" id="3.40.50.300">
    <property type="entry name" value="P-loop containing nucleotide triphosphate hydrolases"/>
    <property type="match status" value="2"/>
</dbReference>
<dbReference type="InterPro" id="IPR003439">
    <property type="entry name" value="ABC_transporter-like_ATP-bd"/>
</dbReference>
<evidence type="ECO:0000313" key="7">
    <source>
        <dbReference type="EMBL" id="MBR7554752.1"/>
    </source>
</evidence>
<organism evidence="8 9">
    <name type="scientific">Allobacillus saliphilus</name>
    <dbReference type="NCBI Taxonomy" id="2912308"/>
    <lineage>
        <taxon>Bacteria</taxon>
        <taxon>Bacillati</taxon>
        <taxon>Bacillota</taxon>
        <taxon>Bacilli</taxon>
        <taxon>Bacillales</taxon>
        <taxon>Bacillaceae</taxon>
        <taxon>Allobacillus</taxon>
    </lineage>
</organism>
<evidence type="ECO:0000256" key="3">
    <source>
        <dbReference type="ARBA" id="ARBA00022741"/>
    </source>
</evidence>
<dbReference type="PROSITE" id="PS00211">
    <property type="entry name" value="ABC_TRANSPORTER_1"/>
    <property type="match status" value="2"/>
</dbReference>
<evidence type="ECO:0000256" key="4">
    <source>
        <dbReference type="ARBA" id="ARBA00022840"/>
    </source>
</evidence>
<dbReference type="PROSITE" id="PS50893">
    <property type="entry name" value="ABC_TRANSPORTER_2"/>
    <property type="match status" value="2"/>
</dbReference>
<dbReference type="InterPro" id="IPR003593">
    <property type="entry name" value="AAA+_ATPase"/>
</dbReference>
<dbReference type="Proteomes" id="UP000675431">
    <property type="component" value="Unassembled WGS sequence"/>
</dbReference>
<evidence type="ECO:0000256" key="1">
    <source>
        <dbReference type="ARBA" id="ARBA00005417"/>
    </source>
</evidence>
<evidence type="ECO:0000313" key="9">
    <source>
        <dbReference type="Proteomes" id="UP000675431"/>
    </source>
</evidence>
<dbReference type="EMBL" id="JAGSIE010000046">
    <property type="protein sequence ID" value="MBR7554921.1"/>
    <property type="molecule type" value="Genomic_DNA"/>
</dbReference>
<evidence type="ECO:0000259" key="6">
    <source>
        <dbReference type="PROSITE" id="PS50893"/>
    </source>
</evidence>
<dbReference type="RefSeq" id="WP_212371200.1">
    <property type="nucleotide sequence ID" value="NZ_JAGSIE010000038.1"/>
</dbReference>
<keyword evidence="2" id="KW-0813">Transport</keyword>
<evidence type="ECO:0000256" key="5">
    <source>
        <dbReference type="ARBA" id="ARBA00022967"/>
    </source>
</evidence>
<feature type="domain" description="ABC transporter" evidence="6">
    <location>
        <begin position="274"/>
        <end position="498"/>
    </location>
</feature>
<name>A0A941HTJ8_9BACI</name>
<dbReference type="CDD" id="cd03220">
    <property type="entry name" value="ABC_KpsT_Wzt"/>
    <property type="match status" value="2"/>
</dbReference>
<feature type="domain" description="ABC transporter" evidence="6">
    <location>
        <begin position="31"/>
        <end position="253"/>
    </location>
</feature>
<dbReference type="InterPro" id="IPR027417">
    <property type="entry name" value="P-loop_NTPase"/>
</dbReference>
<sequence length="512" mass="56771">MTEKTQDVIKARNVGVAFVNHDNDDIKSKAFRLFTGKKKDKKSKETWALEDITFDGHEGEILGIIGSNGAGKTTISKVVAGILEADRGSIEVDGKVTALFSYGMGFNAELTGRENVYLNGMMLGISRKIINEYIEEIVAFSEIGQFIDQPMKRYSSGMKARLGFSVAAHLQPEILILDEALNTGDARFGKKASEKLKELVKNAKMVIMVTHSLRFAQRNCDRLLWLENGKVRDEGNPKEIIQKYRATLPKVKPRQRRSLQLNKTETTVLDKPVVKAENVGLKFELNRKTPFWANKGLSFEIKEGEVVGIIGHNGAGKSTLCKLLIGIYKPDEGDLEVNGETSSLLGYGTGFNAQLSGEDNIYLNAMLLGIPKKRVQEKYDEIVEFSGIGNAIYRPVKTYSSGMKSRLGFSIAAVLKPDIFIIDEALSTGDVAFQQKASERIQDMMEKAKAVIIVSHSMGFVEKVCTRAIWMEQGQIIDDGPAEEIVAKYREAMTGTKKKVVSKPVTMQKKPQ</sequence>
<evidence type="ECO:0000313" key="8">
    <source>
        <dbReference type="EMBL" id="MBR7554921.1"/>
    </source>
</evidence>
<dbReference type="GO" id="GO:0140359">
    <property type="term" value="F:ABC-type transporter activity"/>
    <property type="evidence" value="ECO:0007669"/>
    <property type="project" value="InterPro"/>
</dbReference>
<dbReference type="AlphaFoldDB" id="A0A941HTJ8"/>
<evidence type="ECO:0000256" key="2">
    <source>
        <dbReference type="ARBA" id="ARBA00022448"/>
    </source>
</evidence>
<protein>
    <submittedName>
        <fullName evidence="8">ATP-binding cassette domain-containing protein</fullName>
    </submittedName>
</protein>
<dbReference type="GO" id="GO:0016020">
    <property type="term" value="C:membrane"/>
    <property type="evidence" value="ECO:0007669"/>
    <property type="project" value="InterPro"/>
</dbReference>
<keyword evidence="5" id="KW-1278">Translocase</keyword>
<keyword evidence="3" id="KW-0547">Nucleotide-binding</keyword>
<dbReference type="InterPro" id="IPR017871">
    <property type="entry name" value="ABC_transporter-like_CS"/>
</dbReference>
<comment type="similarity">
    <text evidence="1">Belongs to the ABC transporter superfamily.</text>
</comment>
<dbReference type="GO" id="GO:0005524">
    <property type="term" value="F:ATP binding"/>
    <property type="evidence" value="ECO:0007669"/>
    <property type="project" value="UniProtKB-KW"/>
</dbReference>
<dbReference type="Pfam" id="PF00005">
    <property type="entry name" value="ABC_tran"/>
    <property type="match status" value="2"/>
</dbReference>
<dbReference type="InterPro" id="IPR015860">
    <property type="entry name" value="ABC_transpr_TagH-like"/>
</dbReference>
<dbReference type="PANTHER" id="PTHR46743:SF2">
    <property type="entry name" value="TEICHOIC ACIDS EXPORT ATP-BINDING PROTEIN TAGH"/>
    <property type="match status" value="1"/>
</dbReference>
<comment type="caution">
    <text evidence="8">The sequence shown here is derived from an EMBL/GenBank/DDBJ whole genome shotgun (WGS) entry which is preliminary data.</text>
</comment>
<keyword evidence="4 8" id="KW-0067">ATP-binding</keyword>
<accession>A0A941HTJ8</accession>
<dbReference type="GO" id="GO:0016887">
    <property type="term" value="F:ATP hydrolysis activity"/>
    <property type="evidence" value="ECO:0007669"/>
    <property type="project" value="InterPro"/>
</dbReference>
<dbReference type="SMART" id="SM00382">
    <property type="entry name" value="AAA"/>
    <property type="match status" value="2"/>
</dbReference>
<keyword evidence="9" id="KW-1185">Reference proteome</keyword>
<gene>
    <name evidence="7" type="ORF">KC820_11515</name>
    <name evidence="8" type="ORF">KC820_12370</name>
</gene>